<dbReference type="SUPFAM" id="SSF51658">
    <property type="entry name" value="Xylose isomerase-like"/>
    <property type="match status" value="1"/>
</dbReference>
<keyword evidence="2" id="KW-0413">Isomerase</keyword>
<gene>
    <name evidence="2" type="ORF">GCM10025751_15040</name>
</gene>
<dbReference type="PANTHER" id="PTHR12110:SF41">
    <property type="entry name" value="INOSOSE DEHYDRATASE"/>
    <property type="match status" value="1"/>
</dbReference>
<proteinExistence type="predicted"/>
<dbReference type="GO" id="GO:0016853">
    <property type="term" value="F:isomerase activity"/>
    <property type="evidence" value="ECO:0007669"/>
    <property type="project" value="UniProtKB-KW"/>
</dbReference>
<protein>
    <submittedName>
        <fullName evidence="2">Sugar phosphate isomerase/epimerase</fullName>
    </submittedName>
</protein>
<feature type="domain" description="Xylose isomerase-like TIM barrel" evidence="1">
    <location>
        <begin position="75"/>
        <end position="236"/>
    </location>
</feature>
<organism evidence="2 3">
    <name type="scientific">Haladaptatus pallidirubidus</name>
    <dbReference type="NCBI Taxonomy" id="1008152"/>
    <lineage>
        <taxon>Archaea</taxon>
        <taxon>Methanobacteriati</taxon>
        <taxon>Methanobacteriota</taxon>
        <taxon>Stenosarchaea group</taxon>
        <taxon>Halobacteria</taxon>
        <taxon>Halobacteriales</taxon>
        <taxon>Haladaptataceae</taxon>
        <taxon>Haladaptatus</taxon>
    </lineage>
</organism>
<dbReference type="RefSeq" id="WP_227776287.1">
    <property type="nucleotide sequence ID" value="NZ_BAABKX010000001.1"/>
</dbReference>
<dbReference type="InterPro" id="IPR036237">
    <property type="entry name" value="Xyl_isomerase-like_sf"/>
</dbReference>
<dbReference type="GeneID" id="68612093"/>
<dbReference type="InterPro" id="IPR050312">
    <property type="entry name" value="IolE/XylAMocC-like"/>
</dbReference>
<dbReference type="Pfam" id="PF01261">
    <property type="entry name" value="AP_endonuc_2"/>
    <property type="match status" value="1"/>
</dbReference>
<sequence>MTQTAIQLYSLRELDESLLDLLARVGETEFDGVEFAGLGDVSPADVAETLDEVGLGAAGAHVPFDELDANPGDVVETYEMVGCDRLVVPYLDESYFDSEETAIETAHRLDDLAERVERRGAELHYHNHAHEFVEIGDRAAFDAFIAESKVNIELDVGWVVAAGRDPVSLLDRLAGRVPLVHLKDTADGAPVELGDGDVNAEICADTARSVGAEWLVYEHDAPSDPESSLLRGAERLLELNKRP</sequence>
<dbReference type="Gene3D" id="3.20.20.150">
    <property type="entry name" value="Divalent-metal-dependent TIM barrel enzymes"/>
    <property type="match status" value="1"/>
</dbReference>
<dbReference type="EMBL" id="BAABKX010000001">
    <property type="protein sequence ID" value="GAA5046154.1"/>
    <property type="molecule type" value="Genomic_DNA"/>
</dbReference>
<dbReference type="Proteomes" id="UP001501729">
    <property type="component" value="Unassembled WGS sequence"/>
</dbReference>
<evidence type="ECO:0000313" key="3">
    <source>
        <dbReference type="Proteomes" id="UP001501729"/>
    </source>
</evidence>
<keyword evidence="3" id="KW-1185">Reference proteome</keyword>
<name>A0AAV3UEY3_9EURY</name>
<dbReference type="PANTHER" id="PTHR12110">
    <property type="entry name" value="HYDROXYPYRUVATE ISOMERASE"/>
    <property type="match status" value="1"/>
</dbReference>
<reference evidence="2 3" key="1">
    <citation type="journal article" date="2019" name="Int. J. Syst. Evol. Microbiol.">
        <title>The Global Catalogue of Microorganisms (GCM) 10K type strain sequencing project: providing services to taxonomists for standard genome sequencing and annotation.</title>
        <authorList>
            <consortium name="The Broad Institute Genomics Platform"/>
            <consortium name="The Broad Institute Genome Sequencing Center for Infectious Disease"/>
            <person name="Wu L."/>
            <person name="Ma J."/>
        </authorList>
    </citation>
    <scope>NUCLEOTIDE SEQUENCE [LARGE SCALE GENOMIC DNA]</scope>
    <source>
        <strain evidence="2 3">JCM 17504</strain>
    </source>
</reference>
<evidence type="ECO:0000259" key="1">
    <source>
        <dbReference type="Pfam" id="PF01261"/>
    </source>
</evidence>
<evidence type="ECO:0000313" key="2">
    <source>
        <dbReference type="EMBL" id="GAA5046154.1"/>
    </source>
</evidence>
<comment type="caution">
    <text evidence="2">The sequence shown here is derived from an EMBL/GenBank/DDBJ whole genome shotgun (WGS) entry which is preliminary data.</text>
</comment>
<accession>A0AAV3UEY3</accession>
<dbReference type="InterPro" id="IPR013022">
    <property type="entry name" value="Xyl_isomerase-like_TIM-brl"/>
</dbReference>
<dbReference type="AlphaFoldDB" id="A0AAV3UEY3"/>